<sequence>MDPQSDDDLVITPIPALSLILLNLEKQKGSPLTEDEVVAARDSAVCMTVSRKVHDAMQESRGYRDLDLENVWEDWLGFRAWMAQAEQ</sequence>
<organism evidence="1 2">
    <name type="scientific">Pigmentiphaga aceris</name>
    <dbReference type="NCBI Taxonomy" id="1940612"/>
    <lineage>
        <taxon>Bacteria</taxon>
        <taxon>Pseudomonadati</taxon>
        <taxon>Pseudomonadota</taxon>
        <taxon>Betaproteobacteria</taxon>
        <taxon>Burkholderiales</taxon>
        <taxon>Alcaligenaceae</taxon>
        <taxon>Pigmentiphaga</taxon>
    </lineage>
</organism>
<accession>A0A5C0AS37</accession>
<keyword evidence="2" id="KW-1185">Reference proteome</keyword>
<evidence type="ECO:0000313" key="2">
    <source>
        <dbReference type="Proteomes" id="UP000325161"/>
    </source>
</evidence>
<evidence type="ECO:0000313" key="1">
    <source>
        <dbReference type="EMBL" id="QEI04958.1"/>
    </source>
</evidence>
<dbReference type="EMBL" id="CP043046">
    <property type="protein sequence ID" value="QEI04958.1"/>
    <property type="molecule type" value="Genomic_DNA"/>
</dbReference>
<dbReference type="OrthoDB" id="7066376at2"/>
<protein>
    <submittedName>
        <fullName evidence="1">Uncharacterized protein</fullName>
    </submittedName>
</protein>
<reference evidence="1 2" key="1">
    <citation type="submission" date="2019-08" db="EMBL/GenBank/DDBJ databases">
        <title>Amphibian skin-associated Pigmentiphaga: genome sequence and occurrence across geography and hosts.</title>
        <authorList>
            <person name="Bletz M.C."/>
            <person name="Bunk B."/>
            <person name="Sproeer C."/>
            <person name="Biwer P."/>
            <person name="Reiter S."/>
            <person name="Rabemananjara F.C.E."/>
            <person name="Schulz S."/>
            <person name="Overmann J."/>
            <person name="Vences M."/>
        </authorList>
    </citation>
    <scope>NUCLEOTIDE SEQUENCE [LARGE SCALE GENOMIC DNA]</scope>
    <source>
        <strain evidence="1 2">Mada1488</strain>
    </source>
</reference>
<dbReference type="KEGG" id="pacr:FXN63_03195"/>
<dbReference type="Proteomes" id="UP000325161">
    <property type="component" value="Chromosome"/>
</dbReference>
<gene>
    <name evidence="1" type="ORF">FXN63_03195</name>
</gene>
<name>A0A5C0AS37_9BURK</name>
<proteinExistence type="predicted"/>
<dbReference type="RefSeq" id="WP_148812780.1">
    <property type="nucleotide sequence ID" value="NZ_CP043046.1"/>
</dbReference>
<dbReference type="AlphaFoldDB" id="A0A5C0AS37"/>